<proteinExistence type="predicted"/>
<dbReference type="AlphaFoldDB" id="A0A1W2F3I0"/>
<dbReference type="STRING" id="112901.SAMN04488500_1438"/>
<dbReference type="Proteomes" id="UP000192738">
    <property type="component" value="Unassembled WGS sequence"/>
</dbReference>
<reference evidence="1 2" key="1">
    <citation type="submission" date="2017-04" db="EMBL/GenBank/DDBJ databases">
        <authorList>
            <person name="Afonso C.L."/>
            <person name="Miller P.J."/>
            <person name="Scott M.A."/>
            <person name="Spackman E."/>
            <person name="Goraichik I."/>
            <person name="Dimitrov K.M."/>
            <person name="Suarez D.L."/>
            <person name="Swayne D.E."/>
        </authorList>
    </citation>
    <scope>NUCLEOTIDE SEQUENCE [LARGE SCALE GENOMIC DNA]</scope>
    <source>
        <strain evidence="1 2">DSM 5090</strain>
    </source>
</reference>
<sequence length="68" mass="7989">MISTIYPQINEKFFFMDKEIIILNVYKIFQLAQVRYVCSQTKFMVDINVLSRSPNKIKSISIKILGEV</sequence>
<name>A0A1W2F3I0_9FIRM</name>
<accession>A0A1W2F3I0</accession>
<evidence type="ECO:0000313" key="2">
    <source>
        <dbReference type="Proteomes" id="UP000192738"/>
    </source>
</evidence>
<evidence type="ECO:0000313" key="1">
    <source>
        <dbReference type="EMBL" id="SMD16467.1"/>
    </source>
</evidence>
<keyword evidence="2" id="KW-1185">Reference proteome</keyword>
<protein>
    <submittedName>
        <fullName evidence="1">Uncharacterized protein</fullName>
    </submittedName>
</protein>
<gene>
    <name evidence="1" type="ORF">SAMN04488500_1438</name>
</gene>
<dbReference type="EMBL" id="FWXI01000043">
    <property type="protein sequence ID" value="SMD16467.1"/>
    <property type="molecule type" value="Genomic_DNA"/>
</dbReference>
<organism evidence="1 2">
    <name type="scientific">Sporomusa malonica</name>
    <dbReference type="NCBI Taxonomy" id="112901"/>
    <lineage>
        <taxon>Bacteria</taxon>
        <taxon>Bacillati</taxon>
        <taxon>Bacillota</taxon>
        <taxon>Negativicutes</taxon>
        <taxon>Selenomonadales</taxon>
        <taxon>Sporomusaceae</taxon>
        <taxon>Sporomusa</taxon>
    </lineage>
</organism>